<reference evidence="1" key="1">
    <citation type="submission" date="2024-07" db="EMBL/GenBank/DDBJ databases">
        <title>Metagenome and Metagenome-Assembled Genomes of Archaea from a hot spring from the geothermal field of Los Azufres, Mexico.</title>
        <authorList>
            <person name="Marin-Paredes R."/>
            <person name="Martinez-Romero E."/>
            <person name="Servin-Garciduenas L.E."/>
        </authorList>
    </citation>
    <scope>NUCLEOTIDE SEQUENCE</scope>
    <source>
        <strain evidence="1">AZ1-454</strain>
    </source>
</reference>
<evidence type="ECO:0000313" key="1">
    <source>
        <dbReference type="EMBL" id="MEW9490899.1"/>
    </source>
</evidence>
<sequence>MGDGSKIYNVRLALVGKDLEVREEVNVEVTDGIITHIGKGFDSRGRDFRTGIMMPALVNAHVHSADFSFPEAGIDKPIAEVVGDPNSLKYSMLKGLTPEKVAEGIFNFLEYSKRIGVRTVIDFREQDILGSKISREVKERVRGLTYVILGRLDGELREERLLELSKFADGYGVPSVSGHDEDELKRIRKVFKGKIVAVHFAETLKQGLRDSLDQVISSLRPNAIIHGTNLFFDDFLQLREQGISVVACPRSNMWFSVGMPRIDEMIESGVNLLLGTDNGAWVSPDMWKEMEVALLLTRLRRPMSNFSREVLKAATTNVAALSIKNYLEEGNRASFIIVEGERSGVFNAKDLYTGIIKRGNNVLYSRGNPEYQRSPVFS</sequence>
<accession>A0ACC6TM07</accession>
<dbReference type="Proteomes" id="UP000053480">
    <property type="component" value="Unassembled WGS sequence"/>
</dbReference>
<comment type="caution">
    <text evidence="1">The sequence shown here is derived from an EMBL/GenBank/DDBJ whole genome shotgun (WGS) entry which is preliminary data.</text>
</comment>
<evidence type="ECO:0000313" key="2">
    <source>
        <dbReference type="Proteomes" id="UP000053480"/>
    </source>
</evidence>
<protein>
    <submittedName>
        <fullName evidence="1">Amidohydrolase family protein</fullName>
    </submittedName>
</protein>
<gene>
    <name evidence="1" type="ORF">TQ35_0001650</name>
</gene>
<name>A0ACC6TM07_9CREN</name>
<dbReference type="EMBL" id="JZWS03000001">
    <property type="protein sequence ID" value="MEW9490899.1"/>
    <property type="molecule type" value="Genomic_DNA"/>
</dbReference>
<proteinExistence type="predicted"/>
<organism evidence="1 2">
    <name type="scientific">Candidatus Aramenus sulfurataquae</name>
    <dbReference type="NCBI Taxonomy" id="1326980"/>
    <lineage>
        <taxon>Archaea</taxon>
        <taxon>Thermoproteota</taxon>
        <taxon>Thermoprotei</taxon>
        <taxon>Sulfolobales</taxon>
        <taxon>Sulfolobaceae</taxon>
        <taxon>Candidatus Aramenus</taxon>
    </lineage>
</organism>